<evidence type="ECO:0000256" key="4">
    <source>
        <dbReference type="ARBA" id="ARBA00022475"/>
    </source>
</evidence>
<dbReference type="InterPro" id="IPR003661">
    <property type="entry name" value="HisK_dim/P_dom"/>
</dbReference>
<keyword evidence="5 13" id="KW-0597">Phosphoprotein</keyword>
<dbReference type="Pfam" id="PF07494">
    <property type="entry name" value="Reg_prop"/>
    <property type="match status" value="2"/>
</dbReference>
<evidence type="ECO:0000256" key="5">
    <source>
        <dbReference type="ARBA" id="ARBA00022553"/>
    </source>
</evidence>
<dbReference type="RefSeq" id="WP_270125746.1">
    <property type="nucleotide sequence ID" value="NZ_CP115396.1"/>
</dbReference>
<dbReference type="Gene3D" id="1.20.120.160">
    <property type="entry name" value="HPT domain"/>
    <property type="match status" value="1"/>
</dbReference>
<dbReference type="EC" id="2.7.13.3" evidence="3"/>
<evidence type="ECO:0000259" key="16">
    <source>
        <dbReference type="PROSITE" id="PS50110"/>
    </source>
</evidence>
<dbReference type="SUPFAM" id="SSF55874">
    <property type="entry name" value="ATPase domain of HSP90 chaperone/DNA topoisomerase II/histidine kinase"/>
    <property type="match status" value="1"/>
</dbReference>
<accession>A0ABY7PJ80</accession>
<dbReference type="SMART" id="SM00387">
    <property type="entry name" value="HATPase_c"/>
    <property type="match status" value="1"/>
</dbReference>
<dbReference type="SUPFAM" id="SSF47384">
    <property type="entry name" value="Homodimeric domain of signal transducing histidine kinase"/>
    <property type="match status" value="1"/>
</dbReference>
<keyword evidence="19" id="KW-1185">Reference proteome</keyword>
<feature type="domain" description="Histidine kinase" evidence="15">
    <location>
        <begin position="720"/>
        <end position="943"/>
    </location>
</feature>
<evidence type="ECO:0000313" key="19">
    <source>
        <dbReference type="Proteomes" id="UP001211872"/>
    </source>
</evidence>
<dbReference type="GO" id="GO:0005524">
    <property type="term" value="F:ATP binding"/>
    <property type="evidence" value="ECO:0007669"/>
    <property type="project" value="UniProtKB-KW"/>
</dbReference>
<evidence type="ECO:0000256" key="14">
    <source>
        <dbReference type="SAM" id="SignalP"/>
    </source>
</evidence>
<evidence type="ECO:0000256" key="1">
    <source>
        <dbReference type="ARBA" id="ARBA00000085"/>
    </source>
</evidence>
<dbReference type="CDD" id="cd00082">
    <property type="entry name" value="HisKA"/>
    <property type="match status" value="1"/>
</dbReference>
<dbReference type="InterPro" id="IPR005467">
    <property type="entry name" value="His_kinase_dom"/>
</dbReference>
<evidence type="ECO:0000256" key="7">
    <source>
        <dbReference type="ARBA" id="ARBA00022741"/>
    </source>
</evidence>
<comment type="subcellular location">
    <subcellularLocation>
        <location evidence="2">Cell membrane</location>
        <topology evidence="2">Multi-pass membrane protein</topology>
    </subcellularLocation>
</comment>
<dbReference type="Pfam" id="PF00072">
    <property type="entry name" value="Response_reg"/>
    <property type="match status" value="1"/>
</dbReference>
<dbReference type="InterPro" id="IPR036641">
    <property type="entry name" value="HPT_dom_sf"/>
</dbReference>
<feature type="domain" description="HPt" evidence="17">
    <location>
        <begin position="1124"/>
        <end position="1218"/>
    </location>
</feature>
<dbReference type="Proteomes" id="UP001211872">
    <property type="component" value="Chromosome"/>
</dbReference>
<dbReference type="SMART" id="SM00388">
    <property type="entry name" value="HisKA"/>
    <property type="match status" value="1"/>
</dbReference>
<feature type="modified residue" description="Phosphohistidine" evidence="12">
    <location>
        <position position="1163"/>
    </location>
</feature>
<protein>
    <recommendedName>
        <fullName evidence="3">histidine kinase</fullName>
        <ecNumber evidence="3">2.7.13.3</ecNumber>
    </recommendedName>
</protein>
<dbReference type="InterPro" id="IPR015943">
    <property type="entry name" value="WD40/YVTN_repeat-like_dom_sf"/>
</dbReference>
<dbReference type="InterPro" id="IPR003594">
    <property type="entry name" value="HATPase_dom"/>
</dbReference>
<evidence type="ECO:0000256" key="13">
    <source>
        <dbReference type="PROSITE-ProRule" id="PRU00169"/>
    </source>
</evidence>
<dbReference type="InterPro" id="IPR013783">
    <property type="entry name" value="Ig-like_fold"/>
</dbReference>
<evidence type="ECO:0000256" key="8">
    <source>
        <dbReference type="ARBA" id="ARBA00022840"/>
    </source>
</evidence>
<dbReference type="Pfam" id="PF00512">
    <property type="entry name" value="HisKA"/>
    <property type="match status" value="1"/>
</dbReference>
<dbReference type="EMBL" id="CP115396">
    <property type="protein sequence ID" value="WBO83353.1"/>
    <property type="molecule type" value="Genomic_DNA"/>
</dbReference>
<evidence type="ECO:0000256" key="3">
    <source>
        <dbReference type="ARBA" id="ARBA00012438"/>
    </source>
</evidence>
<comment type="catalytic activity">
    <reaction evidence="1">
        <text>ATP + protein L-histidine = ADP + protein N-phospho-L-histidine.</text>
        <dbReference type="EC" id="2.7.13.3"/>
    </reaction>
</comment>
<dbReference type="InterPro" id="IPR036097">
    <property type="entry name" value="HisK_dim/P_sf"/>
</dbReference>
<evidence type="ECO:0000256" key="2">
    <source>
        <dbReference type="ARBA" id="ARBA00004651"/>
    </source>
</evidence>
<evidence type="ECO:0000256" key="9">
    <source>
        <dbReference type="ARBA" id="ARBA00022989"/>
    </source>
</evidence>
<keyword evidence="7" id="KW-0547">Nucleotide-binding</keyword>
<gene>
    <name evidence="18" type="ORF">O9Z63_13290</name>
</gene>
<dbReference type="Gene3D" id="2.130.10.10">
    <property type="entry name" value="YVTN repeat-like/Quinoprotein amine dehydrogenase"/>
    <property type="match status" value="2"/>
</dbReference>
<sequence length="1222" mass="133414">MRPFLLLFRLGLLLVLLLSAPRSWAQPGQAQYYLKQFGPAEGLPQPFIYALAQDRQGYLWIGTAEGLVRYDGTEFKTYTTKDGLAEDFVTQLYVQPSTGQLWAAHYQGGASRWNGQLFQAVAAGAARPRALRTPPGIAPLDTARNTLNLPQSLASRLPDVQQVLPAGTVLQCQLTDQEQTVWIGTAGQGLWRWADRHISFYPNPASPAAPLALQEGGRVAGISAGGQYFTLNPTVGQPSPLIAYPFRHLPYPPSVVLRTPSERANPVFDNRYPEPAPQMLWAGTQGHGLWQLPIPSGERPMRRVRRLPSTLTVTALTQHPGGDLWVGTALDGVYRLPADTTQAAEHFTTANGLLHNTIYALAADSAGRVWLGTHDTGLAFWQRGRFHYFRFRTGAIDVSALLTDDAGRVWIGTEGSGVLCYRKGKLRPYGPSEGLLSPYCYALLPVRWGASYHGGYRHDFRTEQVLAVHRNALSFLEAERQRFRPVALPDNPLVRELLPAAAVAWNDYCVWIQTRSGLLCVRTNYPVLPSLSVPTPAIIRSEVDGAAQAPQQLGQLSATRHRLGFAFRAVSLLAGPASLQYQYRLRGYDMVWSKPSTATEAQFAQLDAGTYEFEVRARRGEQGAWSRAATVAFSIATPFWRTWWFAALSVLTAGAGIWAFVRGREAVLRQQKLQLETTVRERTQELRHQNAHIEEMNAELTVARDVAEASRKAKAQFLANMSHEIRTPMNAVIGLSHLLRQTPLTGEQSEYLEAVQSSSQNLLVIINDILDSSKIEAGKMTLEHTAFRLPELLRRVASMFRFATESKQLYFRLEIGPGVPAAVFGDPVRLNQVLVNLVGNAIKFTTRGGVTLRVSVPGEATGTARPAVRFAVQDTGIGIPADKLDAIFEDFSQANTSTTRQFGGTGLGLSIARNLVELHGGQLGVDSQDGVGSTFHFSIAYEAADPATVPAEASLAVGRFEPALHVLVAEDNELNQLVARKTLEAWNVQVTIAANGRLAVEAAAAHPFDAVLMDVQMPEMDGYEASRQLRMLFPDASQFPIIGLTASALPEDRALALEAGMNDTLAKPFDPAVLFARLAQHTRRPTTEATAPAEVPAAAPAEVAPATPAAALDWTLLEELAGGNEAFIGQIIRTFLTQAPLLQQELAAAFTATDHEALARTAHKLKGQVAYFGVPALHGTLEQLEQQARQQASPDQLAAGLGYLELQLADLYPLIQARIMVS</sequence>
<dbReference type="InterPro" id="IPR011006">
    <property type="entry name" value="CheY-like_superfamily"/>
</dbReference>
<dbReference type="Gene3D" id="1.10.287.130">
    <property type="match status" value="1"/>
</dbReference>
<feature type="domain" description="Response regulatory" evidence="16">
    <location>
        <begin position="965"/>
        <end position="1082"/>
    </location>
</feature>
<proteinExistence type="predicted"/>
<evidence type="ECO:0000259" key="15">
    <source>
        <dbReference type="PROSITE" id="PS50109"/>
    </source>
</evidence>
<feature type="modified residue" description="4-aspartylphosphate" evidence="13">
    <location>
        <position position="1014"/>
    </location>
</feature>
<dbReference type="InterPro" id="IPR008207">
    <property type="entry name" value="Sig_transdc_His_kin_Hpt_dom"/>
</dbReference>
<dbReference type="SUPFAM" id="SSF47226">
    <property type="entry name" value="Histidine-containing phosphotransfer domain, HPT domain"/>
    <property type="match status" value="1"/>
</dbReference>
<dbReference type="InterPro" id="IPR004358">
    <property type="entry name" value="Sig_transdc_His_kin-like_C"/>
</dbReference>
<dbReference type="Gene3D" id="2.60.40.10">
    <property type="entry name" value="Immunoglobulins"/>
    <property type="match status" value="1"/>
</dbReference>
<evidence type="ECO:0000256" key="6">
    <source>
        <dbReference type="ARBA" id="ARBA00022692"/>
    </source>
</evidence>
<dbReference type="InterPro" id="IPR001789">
    <property type="entry name" value="Sig_transdc_resp-reg_receiver"/>
</dbReference>
<dbReference type="Gene3D" id="3.30.565.10">
    <property type="entry name" value="Histidine kinase-like ATPase, C-terminal domain"/>
    <property type="match status" value="1"/>
</dbReference>
<name>A0ABY7PJ80_9BACT</name>
<feature type="chain" id="PRO_5045426366" description="histidine kinase" evidence="14">
    <location>
        <begin position="26"/>
        <end position="1222"/>
    </location>
</feature>
<evidence type="ECO:0000313" key="18">
    <source>
        <dbReference type="EMBL" id="WBO83353.1"/>
    </source>
</evidence>
<evidence type="ECO:0000259" key="17">
    <source>
        <dbReference type="PROSITE" id="PS50894"/>
    </source>
</evidence>
<keyword evidence="11" id="KW-0472">Membrane</keyword>
<dbReference type="InterPro" id="IPR036890">
    <property type="entry name" value="HATPase_C_sf"/>
</dbReference>
<dbReference type="Pfam" id="PF01627">
    <property type="entry name" value="Hpt"/>
    <property type="match status" value="1"/>
</dbReference>
<keyword evidence="9" id="KW-1133">Transmembrane helix</keyword>
<dbReference type="PROSITE" id="PS50110">
    <property type="entry name" value="RESPONSE_REGULATORY"/>
    <property type="match status" value="1"/>
</dbReference>
<dbReference type="PANTHER" id="PTHR45339">
    <property type="entry name" value="HYBRID SIGNAL TRANSDUCTION HISTIDINE KINASE J"/>
    <property type="match status" value="1"/>
</dbReference>
<dbReference type="InterPro" id="IPR011047">
    <property type="entry name" value="Quinoprotein_ADH-like_sf"/>
</dbReference>
<evidence type="ECO:0000256" key="11">
    <source>
        <dbReference type="ARBA" id="ARBA00023136"/>
    </source>
</evidence>
<keyword evidence="4" id="KW-1003">Cell membrane</keyword>
<dbReference type="Pfam" id="PF07495">
    <property type="entry name" value="Y_Y_Y"/>
    <property type="match status" value="1"/>
</dbReference>
<reference evidence="18 19" key="1">
    <citation type="journal article" date="2011" name="Int. J. Syst. Evol. Microbiol.">
        <title>Hymenobacter yonginensis sp. nov., isolated from a mesotrophic artificial lake.</title>
        <authorList>
            <person name="Joung Y."/>
            <person name="Cho S.H."/>
            <person name="Kim H."/>
            <person name="Kim S.B."/>
            <person name="Joh K."/>
        </authorList>
    </citation>
    <scope>NUCLEOTIDE SEQUENCE [LARGE SCALE GENOMIC DNA]</scope>
    <source>
        <strain evidence="18 19">KCTC 22745</strain>
    </source>
</reference>
<dbReference type="SUPFAM" id="SSF52172">
    <property type="entry name" value="CheY-like"/>
    <property type="match status" value="1"/>
</dbReference>
<dbReference type="SMART" id="SM00448">
    <property type="entry name" value="REC"/>
    <property type="match status" value="1"/>
</dbReference>
<feature type="signal peptide" evidence="14">
    <location>
        <begin position="1"/>
        <end position="25"/>
    </location>
</feature>
<keyword evidence="8 18" id="KW-0067">ATP-binding</keyword>
<organism evidence="18 19">
    <name type="scientific">Hymenobacter yonginensis</name>
    <dbReference type="NCBI Taxonomy" id="748197"/>
    <lineage>
        <taxon>Bacteria</taxon>
        <taxon>Pseudomonadati</taxon>
        <taxon>Bacteroidota</taxon>
        <taxon>Cytophagia</taxon>
        <taxon>Cytophagales</taxon>
        <taxon>Hymenobacteraceae</taxon>
        <taxon>Hymenobacter</taxon>
    </lineage>
</organism>
<dbReference type="PRINTS" id="PR00344">
    <property type="entry name" value="BCTRLSENSOR"/>
</dbReference>
<dbReference type="CDD" id="cd00088">
    <property type="entry name" value="HPT"/>
    <property type="match status" value="1"/>
</dbReference>
<keyword evidence="6" id="KW-0812">Transmembrane</keyword>
<dbReference type="CDD" id="cd16922">
    <property type="entry name" value="HATPase_EvgS-ArcB-TorS-like"/>
    <property type="match status" value="1"/>
</dbReference>
<dbReference type="InterPro" id="IPR011110">
    <property type="entry name" value="Reg_prop"/>
</dbReference>
<dbReference type="SUPFAM" id="SSF50998">
    <property type="entry name" value="Quinoprotein alcohol dehydrogenase-like"/>
    <property type="match status" value="1"/>
</dbReference>
<dbReference type="InterPro" id="IPR011123">
    <property type="entry name" value="Y_Y_Y"/>
</dbReference>
<dbReference type="Gene3D" id="3.40.50.2300">
    <property type="match status" value="1"/>
</dbReference>
<dbReference type="PROSITE" id="PS50109">
    <property type="entry name" value="HIS_KIN"/>
    <property type="match status" value="1"/>
</dbReference>
<dbReference type="PROSITE" id="PS50894">
    <property type="entry name" value="HPT"/>
    <property type="match status" value="1"/>
</dbReference>
<dbReference type="Pfam" id="PF02518">
    <property type="entry name" value="HATPase_c"/>
    <property type="match status" value="1"/>
</dbReference>
<keyword evidence="14" id="KW-0732">Signal</keyword>
<dbReference type="SUPFAM" id="SSF63829">
    <property type="entry name" value="Calcium-dependent phosphotriesterase"/>
    <property type="match status" value="1"/>
</dbReference>
<evidence type="ECO:0000256" key="12">
    <source>
        <dbReference type="PROSITE-ProRule" id="PRU00110"/>
    </source>
</evidence>
<dbReference type="PANTHER" id="PTHR45339:SF1">
    <property type="entry name" value="HYBRID SIGNAL TRANSDUCTION HISTIDINE KINASE J"/>
    <property type="match status" value="1"/>
</dbReference>
<evidence type="ECO:0000256" key="10">
    <source>
        <dbReference type="ARBA" id="ARBA00023012"/>
    </source>
</evidence>
<keyword evidence="10" id="KW-0902">Two-component regulatory system</keyword>
<dbReference type="CDD" id="cd17546">
    <property type="entry name" value="REC_hyHK_CKI1_RcsC-like"/>
    <property type="match status" value="1"/>
</dbReference>